<dbReference type="GO" id="GO:0060271">
    <property type="term" value="P:cilium assembly"/>
    <property type="evidence" value="ECO:0007669"/>
    <property type="project" value="TreeGrafter"/>
</dbReference>
<protein>
    <recommendedName>
        <fullName evidence="2">CCDC66 domain-containing protein</fullName>
    </recommendedName>
</protein>
<feature type="compositionally biased region" description="Polar residues" evidence="1">
    <location>
        <begin position="100"/>
        <end position="129"/>
    </location>
</feature>
<dbReference type="GO" id="GO:0005929">
    <property type="term" value="C:cilium"/>
    <property type="evidence" value="ECO:0007669"/>
    <property type="project" value="TreeGrafter"/>
</dbReference>
<organism evidence="3 4">
    <name type="scientific">Ignelater luminosus</name>
    <name type="common">Cucubano</name>
    <name type="synonym">Pyrophorus luminosus</name>
    <dbReference type="NCBI Taxonomy" id="2038154"/>
    <lineage>
        <taxon>Eukaryota</taxon>
        <taxon>Metazoa</taxon>
        <taxon>Ecdysozoa</taxon>
        <taxon>Arthropoda</taxon>
        <taxon>Hexapoda</taxon>
        <taxon>Insecta</taxon>
        <taxon>Pterygota</taxon>
        <taxon>Neoptera</taxon>
        <taxon>Endopterygota</taxon>
        <taxon>Coleoptera</taxon>
        <taxon>Polyphaga</taxon>
        <taxon>Elateriformia</taxon>
        <taxon>Elateroidea</taxon>
        <taxon>Elateridae</taxon>
        <taxon>Agrypninae</taxon>
        <taxon>Pyrophorini</taxon>
        <taxon>Ignelater</taxon>
    </lineage>
</organism>
<dbReference type="Pfam" id="PF15236">
    <property type="entry name" value="CCDC66"/>
    <property type="match status" value="1"/>
</dbReference>
<dbReference type="GO" id="GO:0005874">
    <property type="term" value="C:microtubule"/>
    <property type="evidence" value="ECO:0007669"/>
    <property type="project" value="TreeGrafter"/>
</dbReference>
<feature type="compositionally biased region" description="Polar residues" evidence="1">
    <location>
        <begin position="412"/>
        <end position="426"/>
    </location>
</feature>
<dbReference type="AlphaFoldDB" id="A0A8K0C8X9"/>
<name>A0A8K0C8X9_IGNLU</name>
<keyword evidence="4" id="KW-1185">Reference proteome</keyword>
<evidence type="ECO:0000313" key="4">
    <source>
        <dbReference type="Proteomes" id="UP000801492"/>
    </source>
</evidence>
<dbReference type="Proteomes" id="UP000801492">
    <property type="component" value="Unassembled WGS sequence"/>
</dbReference>
<feature type="compositionally biased region" description="Basic and acidic residues" evidence="1">
    <location>
        <begin position="352"/>
        <end position="372"/>
    </location>
</feature>
<dbReference type="PANTHER" id="PTHR22736">
    <property type="entry name" value="COILED-COIL DOMAIN-CONTAINING PROTEIN 66"/>
    <property type="match status" value="1"/>
</dbReference>
<feature type="compositionally biased region" description="Basic residues" evidence="1">
    <location>
        <begin position="759"/>
        <end position="788"/>
    </location>
</feature>
<feature type="region of interest" description="Disordered" evidence="1">
    <location>
        <begin position="749"/>
        <end position="797"/>
    </location>
</feature>
<sequence>MSTYVDKPQSLIERKKAQWAREREELAGLSGPWGFIKDSAESLRTRNVTKLASTTNEDLFLRRDSNASRRQSLPPIYRNQNQTYTPNDKSDKEMGGETSGYGSDNVNNTPEYFQQTNWNQSLGYESSSSARDDRAKWGDRGVGVGKFWDPQDMKYCNKMDDTPGWVKRGLSGETELVVSNTSPAESPEQDYGEHRPYTSSSISQTRTYIRGQNNPVDPVELAERERKRQAALAHQEAIKQQLEEREQRRREERERYHPSMPFAILMPTFTPGPTTPLPLAVPVQMNNQVEHTPRPRTENRILTPTQYRNRRYCDSSTQTDFATSSKLESDQNKEIKYIKEKLVNMDLNFEGRNRKDSRSRTSERLRDSERPKWGANRPPTRYMKQSEKDPFYQRKKIRQKTRQIKLYDDKNNNYSAHSSDDSQVASPRTYRKKGYIEKRRTRALWQKNVQVYQTEIVPLEADKNHIYYKKPECIKCCCDCRSDKHKYSEEVKVVDILKIEHTPREEVQYKDNEGCLPECNNSSIDSEVLEKLNSLHTGLMLKQEQWQNSPSTPSLCSPNDFLGKKKEAAPILDLSKATINSKEEFRRLFDKVPDFKMKSEKVRMEDIKIRDKDFKFKTGKKDYKAMKEPYTFPDPTPPDMKSLKLDDLISVPIDWKMLTTVRPKSKVDEDYFSRLIELGKQELRTAASDKRAVELDPQIRKIKNKAGVVEMRVVSCKECGEDFCNAKACIKFSYDCFARIPEQPAAAPAKLISMDSTKEHKKIKKKKIKRKSRSKSKTKRKSRSKSKSPKKEKASDK</sequence>
<dbReference type="EMBL" id="VTPC01090876">
    <property type="protein sequence ID" value="KAF2881016.1"/>
    <property type="molecule type" value="Genomic_DNA"/>
</dbReference>
<evidence type="ECO:0000259" key="2">
    <source>
        <dbReference type="Pfam" id="PF15236"/>
    </source>
</evidence>
<dbReference type="PANTHER" id="PTHR22736:SF2">
    <property type="entry name" value="COILED-COIL DOMAIN-CONTAINING PROTEIN 66"/>
    <property type="match status" value="1"/>
</dbReference>
<feature type="domain" description="CCDC66" evidence="2">
    <location>
        <begin position="197"/>
        <end position="255"/>
    </location>
</feature>
<dbReference type="InterPro" id="IPR039183">
    <property type="entry name" value="CCD66"/>
</dbReference>
<reference evidence="3" key="1">
    <citation type="submission" date="2019-08" db="EMBL/GenBank/DDBJ databases">
        <title>The genome of the North American firefly Photinus pyralis.</title>
        <authorList>
            <consortium name="Photinus pyralis genome working group"/>
            <person name="Fallon T.R."/>
            <person name="Sander Lower S.E."/>
            <person name="Weng J.-K."/>
        </authorList>
    </citation>
    <scope>NUCLEOTIDE SEQUENCE</scope>
    <source>
        <strain evidence="3">TRF0915ILg1</strain>
        <tissue evidence="3">Whole body</tissue>
    </source>
</reference>
<feature type="region of interest" description="Disordered" evidence="1">
    <location>
        <begin position="177"/>
        <end position="258"/>
    </location>
</feature>
<feature type="compositionally biased region" description="Polar residues" evidence="1">
    <location>
        <begin position="197"/>
        <end position="215"/>
    </location>
</feature>
<proteinExistence type="predicted"/>
<gene>
    <name evidence="3" type="ORF">ILUMI_25164</name>
</gene>
<feature type="region of interest" description="Disordered" evidence="1">
    <location>
        <begin position="54"/>
        <end position="143"/>
    </location>
</feature>
<feature type="compositionally biased region" description="Basic and acidic residues" evidence="1">
    <location>
        <begin position="241"/>
        <end position="257"/>
    </location>
</feature>
<comment type="caution">
    <text evidence="3">The sequence shown here is derived from an EMBL/GenBank/DDBJ whole genome shotgun (WGS) entry which is preliminary data.</text>
</comment>
<feature type="region of interest" description="Disordered" evidence="1">
    <location>
        <begin position="352"/>
        <end position="428"/>
    </location>
</feature>
<dbReference type="GO" id="GO:0008017">
    <property type="term" value="F:microtubule binding"/>
    <property type="evidence" value="ECO:0007669"/>
    <property type="project" value="TreeGrafter"/>
</dbReference>
<dbReference type="OrthoDB" id="10042846at2759"/>
<dbReference type="InterPro" id="IPR040467">
    <property type="entry name" value="CCDC66_dom"/>
</dbReference>
<evidence type="ECO:0000313" key="3">
    <source>
        <dbReference type="EMBL" id="KAF2881016.1"/>
    </source>
</evidence>
<evidence type="ECO:0000256" key="1">
    <source>
        <dbReference type="SAM" id="MobiDB-lite"/>
    </source>
</evidence>
<feature type="compositionally biased region" description="Polar residues" evidence="1">
    <location>
        <begin position="78"/>
        <end position="87"/>
    </location>
</feature>
<feature type="compositionally biased region" description="Basic and acidic residues" evidence="1">
    <location>
        <begin position="130"/>
        <end position="139"/>
    </location>
</feature>
<accession>A0A8K0C8X9</accession>
<feature type="compositionally biased region" description="Basic residues" evidence="1">
    <location>
        <begin position="393"/>
        <end position="403"/>
    </location>
</feature>